<reference evidence="1 2" key="1">
    <citation type="submission" date="2020-05" db="EMBL/GenBank/DDBJ databases">
        <title>Draft genome sequence of Desulfovibrio psychrotolerans JS1T.</title>
        <authorList>
            <person name="Ueno A."/>
            <person name="Tamazawa S."/>
            <person name="Tamamura S."/>
            <person name="Murakami T."/>
            <person name="Kiyama T."/>
            <person name="Inomata H."/>
            <person name="Amano Y."/>
            <person name="Miyakawa K."/>
            <person name="Tamaki H."/>
            <person name="Naganuma T."/>
            <person name="Kaneko K."/>
        </authorList>
    </citation>
    <scope>NUCLEOTIDE SEQUENCE [LARGE SCALE GENOMIC DNA]</scope>
    <source>
        <strain evidence="1 2">JS1</strain>
    </source>
</reference>
<sequence length="127" mass="14247">MGKNPFPPLTEWLEAKAAKIAMLEEKARISLHEEQDQARYKQLMLEKASLLATLADEAAPFTAQLPQPTRNMVEEGLARFSHSAMVAKRVGSVFYMSALLYPEDHRPGEKNDLEIFMDSVRQAAKSA</sequence>
<gene>
    <name evidence="1" type="ORF">DSM19430T_04320</name>
</gene>
<evidence type="ECO:0000313" key="2">
    <source>
        <dbReference type="Proteomes" id="UP000503820"/>
    </source>
</evidence>
<protein>
    <submittedName>
        <fullName evidence="1">Uncharacterized protein</fullName>
    </submittedName>
</protein>
<dbReference type="AlphaFoldDB" id="A0A7J0BQ34"/>
<organism evidence="1 2">
    <name type="scientific">Desulfovibrio psychrotolerans</name>
    <dbReference type="NCBI Taxonomy" id="415242"/>
    <lineage>
        <taxon>Bacteria</taxon>
        <taxon>Pseudomonadati</taxon>
        <taxon>Thermodesulfobacteriota</taxon>
        <taxon>Desulfovibrionia</taxon>
        <taxon>Desulfovibrionales</taxon>
        <taxon>Desulfovibrionaceae</taxon>
        <taxon>Desulfovibrio</taxon>
    </lineage>
</organism>
<dbReference type="Proteomes" id="UP000503820">
    <property type="component" value="Unassembled WGS sequence"/>
</dbReference>
<dbReference type="EMBL" id="BLVP01000001">
    <property type="protein sequence ID" value="GFM35748.1"/>
    <property type="molecule type" value="Genomic_DNA"/>
</dbReference>
<evidence type="ECO:0000313" key="1">
    <source>
        <dbReference type="EMBL" id="GFM35748.1"/>
    </source>
</evidence>
<dbReference type="RefSeq" id="WP_174408426.1">
    <property type="nucleotide sequence ID" value="NZ_BLVP01000001.1"/>
</dbReference>
<accession>A0A7J0BQ34</accession>
<comment type="caution">
    <text evidence="1">The sequence shown here is derived from an EMBL/GenBank/DDBJ whole genome shotgun (WGS) entry which is preliminary data.</text>
</comment>
<name>A0A7J0BQ34_9BACT</name>
<proteinExistence type="predicted"/>
<keyword evidence="2" id="KW-1185">Reference proteome</keyword>